<proteinExistence type="predicted"/>
<reference evidence="1 2" key="2">
    <citation type="submission" date="2008-10" db="EMBL/GenBank/DDBJ databases">
        <authorList>
            <person name="Fulton L."/>
            <person name="Clifton S."/>
            <person name="Fulton B."/>
            <person name="Xu J."/>
            <person name="Minx P."/>
            <person name="Pepin K.H."/>
            <person name="Johnson M."/>
            <person name="Bhonagiri V."/>
            <person name="Nash W.E."/>
            <person name="Mardis E.R."/>
            <person name="Wilson R.K."/>
        </authorList>
    </citation>
    <scope>NUCLEOTIDE SEQUENCE [LARGE SCALE GENOMIC DNA]</scope>
    <source>
        <strain evidence="1 2">DSM 18315</strain>
    </source>
</reference>
<sequence length="43" mass="5202">MFVKYLICLSNCLTNICYLFQNVIILSADEERLFYSIDWFVFI</sequence>
<accession>B7BAH8</accession>
<comment type="caution">
    <text evidence="1">The sequence shown here is derived from an EMBL/GenBank/DDBJ whole genome shotgun (WGS) entry which is preliminary data.</text>
</comment>
<evidence type="ECO:0000313" key="1">
    <source>
        <dbReference type="EMBL" id="EEC96557.1"/>
    </source>
</evidence>
<dbReference type="HOGENOM" id="CLU_3237160_0_0_10"/>
<evidence type="ECO:0000313" key="2">
    <source>
        <dbReference type="Proteomes" id="UP000005510"/>
    </source>
</evidence>
<gene>
    <name evidence="1" type="ORF">PRABACTJOHN_02035</name>
</gene>
<reference evidence="1 2" key="1">
    <citation type="submission" date="2008-10" db="EMBL/GenBank/DDBJ databases">
        <title>Draft genome sequence of Parabacteroides johnsonii (DSM 18315).</title>
        <authorList>
            <person name="Sudarsanam P."/>
            <person name="Ley R."/>
            <person name="Guruge J."/>
            <person name="Turnbaugh P.J."/>
            <person name="Mahowald M."/>
            <person name="Liep D."/>
            <person name="Gordon J."/>
        </authorList>
    </citation>
    <scope>NUCLEOTIDE SEQUENCE [LARGE SCALE GENOMIC DNA]</scope>
    <source>
        <strain evidence="1 2">DSM 18315</strain>
    </source>
</reference>
<protein>
    <submittedName>
        <fullName evidence="1">Uncharacterized protein</fullName>
    </submittedName>
</protein>
<dbReference type="STRING" id="537006.PRABACTJOHN_02035"/>
<organism evidence="1 2">
    <name type="scientific">Parabacteroides johnsonii DSM 18315</name>
    <dbReference type="NCBI Taxonomy" id="537006"/>
    <lineage>
        <taxon>Bacteria</taxon>
        <taxon>Pseudomonadati</taxon>
        <taxon>Bacteroidota</taxon>
        <taxon>Bacteroidia</taxon>
        <taxon>Bacteroidales</taxon>
        <taxon>Tannerellaceae</taxon>
        <taxon>Parabacteroides</taxon>
    </lineage>
</organism>
<dbReference type="EMBL" id="ABYH01000229">
    <property type="protein sequence ID" value="EEC96557.1"/>
    <property type="molecule type" value="Genomic_DNA"/>
</dbReference>
<dbReference type="AlphaFoldDB" id="B7BAH8"/>
<name>B7BAH8_9BACT</name>
<dbReference type="Proteomes" id="UP000005510">
    <property type="component" value="Unassembled WGS sequence"/>
</dbReference>